<protein>
    <recommendedName>
        <fullName evidence="4">Kazal-like domain-containing protein</fullName>
    </recommendedName>
</protein>
<evidence type="ECO:0000256" key="1">
    <source>
        <dbReference type="SAM" id="SignalP"/>
    </source>
</evidence>
<evidence type="ECO:0000313" key="2">
    <source>
        <dbReference type="EMBL" id="OQV14518.1"/>
    </source>
</evidence>
<comment type="caution">
    <text evidence="2">The sequence shown here is derived from an EMBL/GenBank/DDBJ whole genome shotgun (WGS) entry which is preliminary data.</text>
</comment>
<dbReference type="AlphaFoldDB" id="A0A1W0WH35"/>
<dbReference type="Proteomes" id="UP000192578">
    <property type="component" value="Unassembled WGS sequence"/>
</dbReference>
<dbReference type="EMBL" id="MTYJ01000103">
    <property type="protein sequence ID" value="OQV14518.1"/>
    <property type="molecule type" value="Genomic_DNA"/>
</dbReference>
<organism evidence="2 3">
    <name type="scientific">Hypsibius exemplaris</name>
    <name type="common">Freshwater tardigrade</name>
    <dbReference type="NCBI Taxonomy" id="2072580"/>
    <lineage>
        <taxon>Eukaryota</taxon>
        <taxon>Metazoa</taxon>
        <taxon>Ecdysozoa</taxon>
        <taxon>Tardigrada</taxon>
        <taxon>Eutardigrada</taxon>
        <taxon>Parachela</taxon>
        <taxon>Hypsibioidea</taxon>
        <taxon>Hypsibiidae</taxon>
        <taxon>Hypsibius</taxon>
    </lineage>
</organism>
<name>A0A1W0WH35_HYPEX</name>
<sequence length="88" mass="9240">MNTAVFCVLLCIGASAVSAASLSSQKGCPPWKPLAECLVAPCQVSRCSNMLGAVCHNDYCGGCHARWFVGQFEVTNRCTTNAAPSITI</sequence>
<keyword evidence="1" id="KW-0732">Signal</keyword>
<dbReference type="OrthoDB" id="10037294at2759"/>
<gene>
    <name evidence="2" type="ORF">BV898_11240</name>
</gene>
<evidence type="ECO:0000313" key="3">
    <source>
        <dbReference type="Proteomes" id="UP000192578"/>
    </source>
</evidence>
<accession>A0A1W0WH35</accession>
<feature type="signal peptide" evidence="1">
    <location>
        <begin position="1"/>
        <end position="19"/>
    </location>
</feature>
<feature type="chain" id="PRO_5012596611" description="Kazal-like domain-containing protein" evidence="1">
    <location>
        <begin position="20"/>
        <end position="88"/>
    </location>
</feature>
<evidence type="ECO:0008006" key="4">
    <source>
        <dbReference type="Google" id="ProtNLM"/>
    </source>
</evidence>
<reference evidence="3" key="1">
    <citation type="submission" date="2017-01" db="EMBL/GenBank/DDBJ databases">
        <title>Comparative genomics of anhydrobiosis in the tardigrade Hypsibius dujardini.</title>
        <authorList>
            <person name="Yoshida Y."/>
            <person name="Koutsovoulos G."/>
            <person name="Laetsch D."/>
            <person name="Stevens L."/>
            <person name="Kumar S."/>
            <person name="Horikawa D."/>
            <person name="Ishino K."/>
            <person name="Komine S."/>
            <person name="Tomita M."/>
            <person name="Blaxter M."/>
            <person name="Arakawa K."/>
        </authorList>
    </citation>
    <scope>NUCLEOTIDE SEQUENCE [LARGE SCALE GENOMIC DNA]</scope>
    <source>
        <strain evidence="3">Z151</strain>
    </source>
</reference>
<keyword evidence="3" id="KW-1185">Reference proteome</keyword>
<proteinExistence type="predicted"/>